<dbReference type="EMBL" id="JAKJXP020000121">
    <property type="protein sequence ID" value="KAK7744372.1"/>
    <property type="molecule type" value="Genomic_DNA"/>
</dbReference>
<feature type="region of interest" description="Disordered" evidence="1">
    <location>
        <begin position="42"/>
        <end position="63"/>
    </location>
</feature>
<dbReference type="Pfam" id="PF21762">
    <property type="entry name" value="DEDDh_C"/>
    <property type="match status" value="1"/>
</dbReference>
<dbReference type="InterPro" id="IPR036397">
    <property type="entry name" value="RNaseH_sf"/>
</dbReference>
<dbReference type="Gene3D" id="3.30.420.10">
    <property type="entry name" value="Ribonuclease H-like superfamily/Ribonuclease H"/>
    <property type="match status" value="1"/>
</dbReference>
<dbReference type="InterPro" id="IPR040151">
    <property type="entry name" value="Gfd2/YDR514C-like"/>
</dbReference>
<gene>
    <name evidence="3" type="ORF">SLS62_010227</name>
</gene>
<comment type="caution">
    <text evidence="3">The sequence shown here is derived from an EMBL/GenBank/DDBJ whole genome shotgun (WGS) entry which is preliminary data.</text>
</comment>
<keyword evidence="4" id="KW-1185">Reference proteome</keyword>
<dbReference type="Proteomes" id="UP001320420">
    <property type="component" value="Unassembled WGS sequence"/>
</dbReference>
<dbReference type="PANTHER" id="PTHR28083:SF1">
    <property type="entry name" value="GOOD FOR FULL DBP5 ACTIVITY PROTEIN 2"/>
    <property type="match status" value="1"/>
</dbReference>
<evidence type="ECO:0000256" key="1">
    <source>
        <dbReference type="SAM" id="MobiDB-lite"/>
    </source>
</evidence>
<dbReference type="SUPFAM" id="SSF53098">
    <property type="entry name" value="Ribonuclease H-like"/>
    <property type="match status" value="1"/>
</dbReference>
<organism evidence="3 4">
    <name type="scientific">Diatrype stigma</name>
    <dbReference type="NCBI Taxonomy" id="117547"/>
    <lineage>
        <taxon>Eukaryota</taxon>
        <taxon>Fungi</taxon>
        <taxon>Dikarya</taxon>
        <taxon>Ascomycota</taxon>
        <taxon>Pezizomycotina</taxon>
        <taxon>Sordariomycetes</taxon>
        <taxon>Xylariomycetidae</taxon>
        <taxon>Xylariales</taxon>
        <taxon>Diatrypaceae</taxon>
        <taxon>Diatrype</taxon>
    </lineage>
</organism>
<dbReference type="InterPro" id="IPR012337">
    <property type="entry name" value="RNaseH-like_sf"/>
</dbReference>
<evidence type="ECO:0000313" key="4">
    <source>
        <dbReference type="Proteomes" id="UP001320420"/>
    </source>
</evidence>
<feature type="compositionally biased region" description="Basic and acidic residues" evidence="1">
    <location>
        <begin position="569"/>
        <end position="578"/>
    </location>
</feature>
<dbReference type="GO" id="GO:0005634">
    <property type="term" value="C:nucleus"/>
    <property type="evidence" value="ECO:0007669"/>
    <property type="project" value="TreeGrafter"/>
</dbReference>
<evidence type="ECO:0000259" key="2">
    <source>
        <dbReference type="Pfam" id="PF21762"/>
    </source>
</evidence>
<reference evidence="3 4" key="1">
    <citation type="submission" date="2024-02" db="EMBL/GenBank/DDBJ databases">
        <title>De novo assembly and annotation of 12 fungi associated with fruit tree decline syndrome in Ontario, Canada.</title>
        <authorList>
            <person name="Sulman M."/>
            <person name="Ellouze W."/>
            <person name="Ilyukhin E."/>
        </authorList>
    </citation>
    <scope>NUCLEOTIDE SEQUENCE [LARGE SCALE GENOMIC DNA]</scope>
    <source>
        <strain evidence="3 4">M11/M66-122</strain>
    </source>
</reference>
<dbReference type="AlphaFoldDB" id="A0AAN9UCZ7"/>
<feature type="compositionally biased region" description="Basic and acidic residues" evidence="1">
    <location>
        <begin position="551"/>
        <end position="561"/>
    </location>
</feature>
<proteinExistence type="predicted"/>
<feature type="region of interest" description="Disordered" evidence="1">
    <location>
        <begin position="525"/>
        <end position="578"/>
    </location>
</feature>
<feature type="domain" description="Gfd2/YDR514C-like C-terminal" evidence="2">
    <location>
        <begin position="333"/>
        <end position="514"/>
    </location>
</feature>
<protein>
    <recommendedName>
        <fullName evidence="2">Gfd2/YDR514C-like C-terminal domain-containing protein</fullName>
    </recommendedName>
</protein>
<accession>A0AAN9UCZ7</accession>
<dbReference type="GO" id="GO:0003676">
    <property type="term" value="F:nucleic acid binding"/>
    <property type="evidence" value="ECO:0007669"/>
    <property type="project" value="InterPro"/>
</dbReference>
<name>A0AAN9UCZ7_9PEZI</name>
<dbReference type="InterPro" id="IPR048519">
    <property type="entry name" value="Gfd2/YDR514C-like_C"/>
</dbReference>
<evidence type="ECO:0000313" key="3">
    <source>
        <dbReference type="EMBL" id="KAK7744372.1"/>
    </source>
</evidence>
<sequence>MAEETDKTELRIGRLQIFDNEPEGEGLKLKDGHWYLNGVRESPSTEDFLNSAPLPPDGDDEDIDDDYVPCRGPRSDSASRATVNSRERSDFFSLEVGEESERGLEFVAFKLIKRYPYSFVGKADQGEVEAWFKLKLLAALLNSAIVNRGEHIVNQTRSFYLQDPNGNKDPLLLIPSVQFEQFLKFTNQEIGTKLTIPHGEARPKFFLTFGDSNTPLPRFLGCVHSEKAYEDLRSKMYGLPQDKLSDLSPGALQSFKGTMEKAYRIVGSKKKSPEAARMRKVERQKDHGRMTKRVQRYLGLRARAAYASHSASAAADWNVEKPAPFITDSSVRFVSVDVEAYEKNADIVTEIGLSVLDTDDIMDIPPGEDGENWFSKIKTYHLRIAEYSYIVNREYVEGCPYMFRFGESEIVPLREVARRVGSIIGDSASEDKRPVILVGHDLKNDLAYLQKIGYQVWRVPQCHDEVDTSCMYRRLERAQNGRGLEAICRELQRCGFDFHNAGNDAYWTLQTMIVIAFRQMLDPHKGESASAQGPEPADYSEWSEGELDDGGPPKRSQEPVRKVSPRLRPVSEHRETRW</sequence>
<dbReference type="PANTHER" id="PTHR28083">
    <property type="entry name" value="GOOD FOR FULL DBP5 ACTIVITY PROTEIN 2"/>
    <property type="match status" value="1"/>
</dbReference>